<dbReference type="EMBL" id="JAIXMP010000052">
    <property type="protein sequence ID" value="KAI9245366.1"/>
    <property type="molecule type" value="Genomic_DNA"/>
</dbReference>
<evidence type="ECO:0000313" key="3">
    <source>
        <dbReference type="EMBL" id="KAI9245366.1"/>
    </source>
</evidence>
<dbReference type="InterPro" id="IPR029058">
    <property type="entry name" value="AB_hydrolase_fold"/>
</dbReference>
<keyword evidence="1 3" id="KW-0378">Hydrolase</keyword>
<sequence length="325" mass="36742">MTDTDKKPTKHRPMYPIYSELYEQMRNVPRPTNGSITPKEYRENMDKIISAALPLPEVIEEEKMIKYNGIAVKIYLYRPLGTENDILPAVIYYLGGGFVWGSKYTHGNPVHDICIKSHVAVVFVEYLMAPEFKYPTAHEESYAAYCWLLENGKEVNINPSKLVVCGDSAGGNLAATITLMAKERGTLDGIKSQILVYPWVANNTKEFDSFQEFGQGDYPLNIEDVEYYDKTYFAPKDKTRLAFPLMATEDELRGLPPTIVFTAETDVLRDEGEEYARKLIKADVSVASVRVIAAPHGFFSTPVETPCYKLTLNIIHGQLEIFGRQ</sequence>
<proteinExistence type="predicted"/>
<reference evidence="3" key="2">
    <citation type="submission" date="2023-02" db="EMBL/GenBank/DDBJ databases">
        <authorList>
            <consortium name="DOE Joint Genome Institute"/>
            <person name="Mondo S.J."/>
            <person name="Chang Y."/>
            <person name="Wang Y."/>
            <person name="Ahrendt S."/>
            <person name="Andreopoulos W."/>
            <person name="Barry K."/>
            <person name="Beard J."/>
            <person name="Benny G.L."/>
            <person name="Blankenship S."/>
            <person name="Bonito G."/>
            <person name="Cuomo C."/>
            <person name="Desiro A."/>
            <person name="Gervers K.A."/>
            <person name="Hundley H."/>
            <person name="Kuo A."/>
            <person name="LaButti K."/>
            <person name="Lang B.F."/>
            <person name="Lipzen A."/>
            <person name="O'Donnell K."/>
            <person name="Pangilinan J."/>
            <person name="Reynolds N."/>
            <person name="Sandor L."/>
            <person name="Smith M.W."/>
            <person name="Tsang A."/>
            <person name="Grigoriev I.V."/>
            <person name="Stajich J.E."/>
            <person name="Spatafora J.W."/>
        </authorList>
    </citation>
    <scope>NUCLEOTIDE SEQUENCE</scope>
    <source>
        <strain evidence="3">RSA 2281</strain>
    </source>
</reference>
<feature type="domain" description="Alpha/beta hydrolase fold-3" evidence="2">
    <location>
        <begin position="90"/>
        <end position="299"/>
    </location>
</feature>
<dbReference type="AlphaFoldDB" id="A0AAD5JLU7"/>
<dbReference type="GO" id="GO:0016787">
    <property type="term" value="F:hydrolase activity"/>
    <property type="evidence" value="ECO:0007669"/>
    <property type="project" value="UniProtKB-KW"/>
</dbReference>
<dbReference type="PANTHER" id="PTHR48081:SF8">
    <property type="entry name" value="ALPHA_BETA HYDROLASE FOLD-3 DOMAIN-CONTAINING PROTEIN-RELATED"/>
    <property type="match status" value="1"/>
</dbReference>
<protein>
    <submittedName>
        <fullName evidence="3">Alpha/beta hydrolase fold-domain-containing protein</fullName>
    </submittedName>
</protein>
<dbReference type="InterPro" id="IPR013094">
    <property type="entry name" value="AB_hydrolase_3"/>
</dbReference>
<dbReference type="PANTHER" id="PTHR48081">
    <property type="entry name" value="AB HYDROLASE SUPERFAMILY PROTEIN C4A8.06C"/>
    <property type="match status" value="1"/>
</dbReference>
<reference evidence="3" key="1">
    <citation type="journal article" date="2022" name="IScience">
        <title>Evolution of zygomycete secretomes and the origins of terrestrial fungal ecologies.</title>
        <authorList>
            <person name="Chang Y."/>
            <person name="Wang Y."/>
            <person name="Mondo S."/>
            <person name="Ahrendt S."/>
            <person name="Andreopoulos W."/>
            <person name="Barry K."/>
            <person name="Beard J."/>
            <person name="Benny G.L."/>
            <person name="Blankenship S."/>
            <person name="Bonito G."/>
            <person name="Cuomo C."/>
            <person name="Desiro A."/>
            <person name="Gervers K.A."/>
            <person name="Hundley H."/>
            <person name="Kuo A."/>
            <person name="LaButti K."/>
            <person name="Lang B.F."/>
            <person name="Lipzen A."/>
            <person name="O'Donnell K."/>
            <person name="Pangilinan J."/>
            <person name="Reynolds N."/>
            <person name="Sandor L."/>
            <person name="Smith M.E."/>
            <person name="Tsang A."/>
            <person name="Grigoriev I.V."/>
            <person name="Stajich J.E."/>
            <person name="Spatafora J.W."/>
        </authorList>
    </citation>
    <scope>NUCLEOTIDE SEQUENCE</scope>
    <source>
        <strain evidence="3">RSA 2281</strain>
    </source>
</reference>
<dbReference type="InterPro" id="IPR050300">
    <property type="entry name" value="GDXG_lipolytic_enzyme"/>
</dbReference>
<name>A0AAD5JLU7_9FUNG</name>
<dbReference type="SUPFAM" id="SSF53474">
    <property type="entry name" value="alpha/beta-Hydrolases"/>
    <property type="match status" value="1"/>
</dbReference>
<comment type="caution">
    <text evidence="3">The sequence shown here is derived from an EMBL/GenBank/DDBJ whole genome shotgun (WGS) entry which is preliminary data.</text>
</comment>
<gene>
    <name evidence="3" type="ORF">BDA99DRAFT_528179</name>
</gene>
<accession>A0AAD5JLU7</accession>
<evidence type="ECO:0000256" key="1">
    <source>
        <dbReference type="ARBA" id="ARBA00022801"/>
    </source>
</evidence>
<dbReference type="Pfam" id="PF07859">
    <property type="entry name" value="Abhydrolase_3"/>
    <property type="match status" value="1"/>
</dbReference>
<evidence type="ECO:0000259" key="2">
    <source>
        <dbReference type="Pfam" id="PF07859"/>
    </source>
</evidence>
<organism evidence="3 4">
    <name type="scientific">Phascolomyces articulosus</name>
    <dbReference type="NCBI Taxonomy" id="60185"/>
    <lineage>
        <taxon>Eukaryota</taxon>
        <taxon>Fungi</taxon>
        <taxon>Fungi incertae sedis</taxon>
        <taxon>Mucoromycota</taxon>
        <taxon>Mucoromycotina</taxon>
        <taxon>Mucoromycetes</taxon>
        <taxon>Mucorales</taxon>
        <taxon>Lichtheimiaceae</taxon>
        <taxon>Phascolomyces</taxon>
    </lineage>
</organism>
<dbReference type="Gene3D" id="3.40.50.1820">
    <property type="entry name" value="alpha/beta hydrolase"/>
    <property type="match status" value="1"/>
</dbReference>
<keyword evidence="4" id="KW-1185">Reference proteome</keyword>
<evidence type="ECO:0000313" key="4">
    <source>
        <dbReference type="Proteomes" id="UP001209540"/>
    </source>
</evidence>
<dbReference type="Proteomes" id="UP001209540">
    <property type="component" value="Unassembled WGS sequence"/>
</dbReference>